<accession>A0A1B7TIJ4</accession>
<sequence>MKKNYSFNNKQNVIENSMIQEQNINLFLTGESINSSTTPTHTHTSFDFPRSNKFSSPMMRIRNLKKRESNDNSTKSITPVFDNSKTILNELNSTDLNNSSHTTMRKLKNLNDSNLFGSPKTTVNTPSSNEFPPRTSSLSNFKMKFQQLLSDSSQKKFKNSNSDIKLNSKVTSTESFNNGIFLQNQKDSSNLSIEKNNNLELIQILQKAGLCL</sequence>
<evidence type="ECO:0000313" key="3">
    <source>
        <dbReference type="Proteomes" id="UP000092321"/>
    </source>
</evidence>
<evidence type="ECO:0000313" key="2">
    <source>
        <dbReference type="EMBL" id="OBA28543.1"/>
    </source>
</evidence>
<dbReference type="AlphaFoldDB" id="A0A1B7TIJ4"/>
<name>A0A1B7TIJ4_9ASCO</name>
<keyword evidence="3" id="KW-1185">Reference proteome</keyword>
<dbReference type="EMBL" id="LXPE01000003">
    <property type="protein sequence ID" value="OBA28543.1"/>
    <property type="molecule type" value="Genomic_DNA"/>
</dbReference>
<proteinExistence type="predicted"/>
<dbReference type="Proteomes" id="UP000092321">
    <property type="component" value="Unassembled WGS sequence"/>
</dbReference>
<organism evidence="2 3">
    <name type="scientific">Hanseniaspora valbyensis NRRL Y-1626</name>
    <dbReference type="NCBI Taxonomy" id="766949"/>
    <lineage>
        <taxon>Eukaryota</taxon>
        <taxon>Fungi</taxon>
        <taxon>Dikarya</taxon>
        <taxon>Ascomycota</taxon>
        <taxon>Saccharomycotina</taxon>
        <taxon>Saccharomycetes</taxon>
        <taxon>Saccharomycodales</taxon>
        <taxon>Saccharomycodaceae</taxon>
        <taxon>Hanseniaspora</taxon>
    </lineage>
</organism>
<evidence type="ECO:0000256" key="1">
    <source>
        <dbReference type="SAM" id="MobiDB-lite"/>
    </source>
</evidence>
<comment type="caution">
    <text evidence="2">The sequence shown here is derived from an EMBL/GenBank/DDBJ whole genome shotgun (WGS) entry which is preliminary data.</text>
</comment>
<feature type="region of interest" description="Disordered" evidence="1">
    <location>
        <begin position="110"/>
        <end position="133"/>
    </location>
</feature>
<gene>
    <name evidence="2" type="ORF">HANVADRAFT_47217</name>
</gene>
<protein>
    <submittedName>
        <fullName evidence="2">Uncharacterized protein</fullName>
    </submittedName>
</protein>
<reference evidence="3" key="1">
    <citation type="journal article" date="2016" name="Proc. Natl. Acad. Sci. U.S.A.">
        <title>Comparative genomics of biotechnologically important yeasts.</title>
        <authorList>
            <person name="Riley R."/>
            <person name="Haridas S."/>
            <person name="Wolfe K.H."/>
            <person name="Lopes M.R."/>
            <person name="Hittinger C.T."/>
            <person name="Goeker M."/>
            <person name="Salamov A.A."/>
            <person name="Wisecaver J.H."/>
            <person name="Long T.M."/>
            <person name="Calvey C.H."/>
            <person name="Aerts A.L."/>
            <person name="Barry K.W."/>
            <person name="Choi C."/>
            <person name="Clum A."/>
            <person name="Coughlan A.Y."/>
            <person name="Deshpande S."/>
            <person name="Douglass A.P."/>
            <person name="Hanson S.J."/>
            <person name="Klenk H.-P."/>
            <person name="LaButti K.M."/>
            <person name="Lapidus A."/>
            <person name="Lindquist E.A."/>
            <person name="Lipzen A.M."/>
            <person name="Meier-Kolthoff J.P."/>
            <person name="Ohm R.A."/>
            <person name="Otillar R.P."/>
            <person name="Pangilinan J.L."/>
            <person name="Peng Y."/>
            <person name="Rokas A."/>
            <person name="Rosa C.A."/>
            <person name="Scheuner C."/>
            <person name="Sibirny A.A."/>
            <person name="Slot J.C."/>
            <person name="Stielow J.B."/>
            <person name="Sun H."/>
            <person name="Kurtzman C.P."/>
            <person name="Blackwell M."/>
            <person name="Grigoriev I.V."/>
            <person name="Jeffries T.W."/>
        </authorList>
    </citation>
    <scope>NUCLEOTIDE SEQUENCE [LARGE SCALE GENOMIC DNA]</scope>
    <source>
        <strain evidence="3">NRRL Y-1626</strain>
    </source>
</reference>